<dbReference type="STRING" id="1147741.A0A0R3S2V1"/>
<evidence type="ECO:0000313" key="2">
    <source>
        <dbReference type="WBParaSite" id="EEL_0000906201-mRNA-1"/>
    </source>
</evidence>
<name>A0A0R3S2V1_9BILA</name>
<accession>A0A0R3S2V1</accession>
<sequence>MPPSTMNDSVSYCEFLGECEMISQLQEKLCLGNSIRTPYWLPSRDPLAQRCHILLRNRYRKLDRLMHEANSLLLLCMIERSPPLNENQQKKYCDHSLFRRVSELRENPSLDKCFQGSKRFERQCGPLRQCCGAYDRLIFISRFLFEKVF</sequence>
<reference evidence="2" key="1">
    <citation type="submission" date="2017-02" db="UniProtKB">
        <authorList>
            <consortium name="WormBaseParasite"/>
        </authorList>
    </citation>
    <scope>IDENTIFICATION</scope>
</reference>
<dbReference type="AlphaFoldDB" id="A0A0R3S2V1"/>
<proteinExistence type="predicted"/>
<keyword evidence="1" id="KW-1185">Reference proteome</keyword>
<dbReference type="Proteomes" id="UP000050640">
    <property type="component" value="Unplaced"/>
</dbReference>
<evidence type="ECO:0000313" key="1">
    <source>
        <dbReference type="Proteomes" id="UP000050640"/>
    </source>
</evidence>
<protein>
    <submittedName>
        <fullName evidence="2">Uncharacterized protein</fullName>
    </submittedName>
</protein>
<dbReference type="WBParaSite" id="EEL_0000906201-mRNA-1">
    <property type="protein sequence ID" value="EEL_0000906201-mRNA-1"/>
    <property type="gene ID" value="EEL_0000906201"/>
</dbReference>
<organism evidence="1 2">
    <name type="scientific">Elaeophora elaphi</name>
    <dbReference type="NCBI Taxonomy" id="1147741"/>
    <lineage>
        <taxon>Eukaryota</taxon>
        <taxon>Metazoa</taxon>
        <taxon>Ecdysozoa</taxon>
        <taxon>Nematoda</taxon>
        <taxon>Chromadorea</taxon>
        <taxon>Rhabditida</taxon>
        <taxon>Spirurina</taxon>
        <taxon>Spiruromorpha</taxon>
        <taxon>Filarioidea</taxon>
        <taxon>Onchocercidae</taxon>
        <taxon>Elaeophora</taxon>
    </lineage>
</organism>